<dbReference type="SMART" id="SM00255">
    <property type="entry name" value="TIR"/>
    <property type="match status" value="1"/>
</dbReference>
<keyword evidence="3" id="KW-1185">Reference proteome</keyword>
<proteinExistence type="predicted"/>
<dbReference type="PANTHER" id="PTHR32009">
    <property type="entry name" value="TMV RESISTANCE PROTEIN N-LIKE"/>
    <property type="match status" value="1"/>
</dbReference>
<evidence type="ECO:0000313" key="4">
    <source>
        <dbReference type="RefSeq" id="XP_060674532.1"/>
    </source>
</evidence>
<dbReference type="RefSeq" id="XP_060674532.1">
    <property type="nucleotide sequence ID" value="XM_060818549.1"/>
</dbReference>
<sequence length="197" mass="22686">MASSSLSFQEKYDVFLNFRGEDTRNTFASYLYAALSAKHISTFMDHELERGDKISPTLSKAIEESKISVIIFSENYASSTWCLDELVQILECKKTREQIVIPIFYYIDPSVVQKQSGSYGVSLADLEERFRDRMEKVHQWRAALTEASNLSGLDSREFRPENKLVQKIVEDISKKLFRYPSSNVHMNGQHIGIEKKV</sequence>
<dbReference type="Gene3D" id="3.40.50.10140">
    <property type="entry name" value="Toll/interleukin-1 receptor homology (TIR) domain"/>
    <property type="match status" value="1"/>
</dbReference>
<evidence type="ECO:0000256" key="1">
    <source>
        <dbReference type="ARBA" id="ARBA00023027"/>
    </source>
</evidence>
<evidence type="ECO:0000259" key="2">
    <source>
        <dbReference type="PROSITE" id="PS50104"/>
    </source>
</evidence>
<dbReference type="InterPro" id="IPR000157">
    <property type="entry name" value="TIR_dom"/>
</dbReference>
<gene>
    <name evidence="4" type="primary">LOC125418282</name>
</gene>
<accession>A0ABM4ACT7</accession>
<dbReference type="Proteomes" id="UP001652623">
    <property type="component" value="Chromosome 6"/>
</dbReference>
<dbReference type="Pfam" id="PF01582">
    <property type="entry name" value="TIR"/>
    <property type="match status" value="1"/>
</dbReference>
<dbReference type="PROSITE" id="PS50104">
    <property type="entry name" value="TIR"/>
    <property type="match status" value="1"/>
</dbReference>
<dbReference type="GeneID" id="125418282"/>
<dbReference type="InterPro" id="IPR035897">
    <property type="entry name" value="Toll_tir_struct_dom_sf"/>
</dbReference>
<evidence type="ECO:0000313" key="3">
    <source>
        <dbReference type="Proteomes" id="UP001652623"/>
    </source>
</evidence>
<dbReference type="SUPFAM" id="SSF52200">
    <property type="entry name" value="Toll/Interleukin receptor TIR domain"/>
    <property type="match status" value="1"/>
</dbReference>
<name>A0ABM4ACT7_ZIZJJ</name>
<feature type="domain" description="TIR" evidence="2">
    <location>
        <begin position="10"/>
        <end position="176"/>
    </location>
</feature>
<organism evidence="3 4">
    <name type="scientific">Ziziphus jujuba</name>
    <name type="common">Chinese jujube</name>
    <name type="synonym">Ziziphus sativa</name>
    <dbReference type="NCBI Taxonomy" id="326968"/>
    <lineage>
        <taxon>Eukaryota</taxon>
        <taxon>Viridiplantae</taxon>
        <taxon>Streptophyta</taxon>
        <taxon>Embryophyta</taxon>
        <taxon>Tracheophyta</taxon>
        <taxon>Spermatophyta</taxon>
        <taxon>Magnoliopsida</taxon>
        <taxon>eudicotyledons</taxon>
        <taxon>Gunneridae</taxon>
        <taxon>Pentapetalae</taxon>
        <taxon>rosids</taxon>
        <taxon>fabids</taxon>
        <taxon>Rosales</taxon>
        <taxon>Rhamnaceae</taxon>
        <taxon>Paliureae</taxon>
        <taxon>Ziziphus</taxon>
    </lineage>
</organism>
<protein>
    <submittedName>
        <fullName evidence="4">Disease resistance protein RLM3-like</fullName>
    </submittedName>
</protein>
<dbReference type="PANTHER" id="PTHR32009:SF155">
    <property type="entry name" value="DISEASE RESISTANCE PROTEIN (TIR-NBS-LRR CLASS)"/>
    <property type="match status" value="1"/>
</dbReference>
<keyword evidence="1" id="KW-0520">NAD</keyword>
<reference evidence="4" key="1">
    <citation type="submission" date="2025-08" db="UniProtKB">
        <authorList>
            <consortium name="RefSeq"/>
        </authorList>
    </citation>
    <scope>IDENTIFICATION</scope>
    <source>
        <tissue evidence="4">Seedling</tissue>
    </source>
</reference>